<dbReference type="EMBL" id="BIFH01000013">
    <property type="protein sequence ID" value="GCD92894.1"/>
    <property type="molecule type" value="Genomic_DNA"/>
</dbReference>
<dbReference type="RefSeq" id="WP_246126395.1">
    <property type="nucleotide sequence ID" value="NZ_BIFH01000013.1"/>
</dbReference>
<dbReference type="AlphaFoldDB" id="A0A401YE66"/>
<reference evidence="2 3" key="1">
    <citation type="submission" date="2018-12" db="EMBL/GenBank/DDBJ databases">
        <title>Draft genome sequence of Embleya hyalina NBRC 13850T.</title>
        <authorList>
            <person name="Komaki H."/>
            <person name="Hosoyama A."/>
            <person name="Kimura A."/>
            <person name="Ichikawa N."/>
            <person name="Tamura T."/>
        </authorList>
    </citation>
    <scope>NUCLEOTIDE SEQUENCE [LARGE SCALE GENOMIC DNA]</scope>
    <source>
        <strain evidence="2 3">NBRC 13850</strain>
    </source>
</reference>
<name>A0A401YE66_9ACTN</name>
<organism evidence="2 3">
    <name type="scientific">Embleya hyalina</name>
    <dbReference type="NCBI Taxonomy" id="516124"/>
    <lineage>
        <taxon>Bacteria</taxon>
        <taxon>Bacillati</taxon>
        <taxon>Actinomycetota</taxon>
        <taxon>Actinomycetes</taxon>
        <taxon>Kitasatosporales</taxon>
        <taxon>Streptomycetaceae</taxon>
        <taxon>Embleya</taxon>
    </lineage>
</organism>
<gene>
    <name evidence="2" type="ORF">EHYA_00537</name>
</gene>
<keyword evidence="3" id="KW-1185">Reference proteome</keyword>
<proteinExistence type="predicted"/>
<protein>
    <submittedName>
        <fullName evidence="2">Uncharacterized protein</fullName>
    </submittedName>
</protein>
<sequence>MTLLIAGISAPLGGFVTGPDPGPGSGPGTDTCGGAPRPPVRRSMLSTSTATHPTHDVSR</sequence>
<comment type="caution">
    <text evidence="2">The sequence shown here is derived from an EMBL/GenBank/DDBJ whole genome shotgun (WGS) entry which is preliminary data.</text>
</comment>
<evidence type="ECO:0000256" key="1">
    <source>
        <dbReference type="SAM" id="MobiDB-lite"/>
    </source>
</evidence>
<dbReference type="Proteomes" id="UP000286931">
    <property type="component" value="Unassembled WGS sequence"/>
</dbReference>
<accession>A0A401YE66</accession>
<evidence type="ECO:0000313" key="2">
    <source>
        <dbReference type="EMBL" id="GCD92894.1"/>
    </source>
</evidence>
<evidence type="ECO:0000313" key="3">
    <source>
        <dbReference type="Proteomes" id="UP000286931"/>
    </source>
</evidence>
<feature type="region of interest" description="Disordered" evidence="1">
    <location>
        <begin position="10"/>
        <end position="59"/>
    </location>
</feature>